<evidence type="ECO:0000256" key="3">
    <source>
        <dbReference type="ARBA" id="ARBA00023002"/>
    </source>
</evidence>
<dbReference type="Pfam" id="PF14226">
    <property type="entry name" value="DIOX_N"/>
    <property type="match status" value="1"/>
</dbReference>
<keyword evidence="3 5" id="KW-0560">Oxidoreductase</keyword>
<dbReference type="InterPro" id="IPR044861">
    <property type="entry name" value="IPNS-like_FE2OG_OXY"/>
</dbReference>
<dbReference type="PANTHER" id="PTHR10209">
    <property type="entry name" value="OXIDOREDUCTASE, 2OG-FE II OXYGENASE FAMILY PROTEIN"/>
    <property type="match status" value="1"/>
</dbReference>
<dbReference type="InterPro" id="IPR005123">
    <property type="entry name" value="Oxoglu/Fe-dep_dioxygenase_dom"/>
</dbReference>
<keyword evidence="9" id="KW-1185">Reference proteome</keyword>
<dbReference type="AlphaFoldDB" id="A0A8X7T6F1"/>
<reference evidence="8" key="1">
    <citation type="submission" date="2016-04" db="EMBL/GenBank/DDBJ databases">
        <authorList>
            <person name="Nguyen H.D."/>
            <person name="Samba Siva P."/>
            <person name="Cullis J."/>
            <person name="Levesque C.A."/>
            <person name="Hambleton S."/>
        </authorList>
    </citation>
    <scope>NUCLEOTIDE SEQUENCE</scope>
    <source>
        <strain evidence="8">DAOMC 236422</strain>
    </source>
</reference>
<evidence type="ECO:0000256" key="2">
    <source>
        <dbReference type="ARBA" id="ARBA00022723"/>
    </source>
</evidence>
<proteinExistence type="inferred from homology"/>
<dbReference type="Proteomes" id="UP000078113">
    <property type="component" value="Unassembled WGS sequence"/>
</dbReference>
<dbReference type="SUPFAM" id="SSF51197">
    <property type="entry name" value="Clavaminate synthase-like"/>
    <property type="match status" value="1"/>
</dbReference>
<dbReference type="InterPro" id="IPR026992">
    <property type="entry name" value="DIOX_N"/>
</dbReference>
<keyword evidence="4 5" id="KW-0408">Iron</keyword>
<dbReference type="PROSITE" id="PS51471">
    <property type="entry name" value="FE2OG_OXY"/>
    <property type="match status" value="1"/>
</dbReference>
<protein>
    <recommendedName>
        <fullName evidence="7">Fe2OG dioxygenase domain-containing protein</fullName>
    </recommendedName>
</protein>
<accession>A0A8X7T6F1</accession>
<organism evidence="8 9">
    <name type="scientific">Tilletia walkeri</name>
    <dbReference type="NCBI Taxonomy" id="117179"/>
    <lineage>
        <taxon>Eukaryota</taxon>
        <taxon>Fungi</taxon>
        <taxon>Dikarya</taxon>
        <taxon>Basidiomycota</taxon>
        <taxon>Ustilaginomycotina</taxon>
        <taxon>Exobasidiomycetes</taxon>
        <taxon>Tilletiales</taxon>
        <taxon>Tilletiaceae</taxon>
        <taxon>Tilletia</taxon>
    </lineage>
</organism>
<feature type="compositionally biased region" description="Basic and acidic residues" evidence="6">
    <location>
        <begin position="421"/>
        <end position="439"/>
    </location>
</feature>
<dbReference type="EMBL" id="LWDG02000046">
    <property type="protein sequence ID" value="KAE8270551.1"/>
    <property type="molecule type" value="Genomic_DNA"/>
</dbReference>
<dbReference type="InterPro" id="IPR027443">
    <property type="entry name" value="IPNS-like_sf"/>
</dbReference>
<sequence length="487" mass="53611">MNEVGGTLVAIAPADDELDLAHDFEDPRGAINARQPISTGAPPSFKHPVFLFPLVSKVLCAQEMSSESNSAVPFLDYALWAGPSASKASREQFATELRNVAVLGIGFFVLNNSPFDQGGRRERQFDFSRRFFALPLEERLKVSMDQSRHFRGFSKLGDEQTKGRQDLRDQLECGFDREPFPGIESLSRVQLAAQPYLNLHGPNQFLDEGILPGHRASTTEWLEIAREVNLQLTIALELALGLSPNALVSILRDSPADRIAQKEAEAKFAAVAQQDHEARYDGPAPYFRMKMIRYPRGADVDGFQKDDASSTQGVGAHKDGGWITLLATDSVGGLQIQDFTGEWIDVPHSNNGIIVNFGQQIEKLTRGAVQAATHRVHMPGNAGALPDRYSVAWFSMPSLTAHVHPLPLSNLSPDLLQAWRDSGRPDAPGKEEEAQDRRGGLVSDVPAGDLHGKDGEEFGILAWRGITRSHPTVVAHWHKDLVPWQDL</sequence>
<evidence type="ECO:0000259" key="7">
    <source>
        <dbReference type="PROSITE" id="PS51471"/>
    </source>
</evidence>
<dbReference type="GO" id="GO:0046872">
    <property type="term" value="F:metal ion binding"/>
    <property type="evidence" value="ECO:0007669"/>
    <property type="project" value="UniProtKB-KW"/>
</dbReference>
<name>A0A8X7T6F1_9BASI</name>
<gene>
    <name evidence="8" type="ORF">A4X09_0g1789</name>
</gene>
<evidence type="ECO:0000256" key="4">
    <source>
        <dbReference type="ARBA" id="ARBA00023004"/>
    </source>
</evidence>
<dbReference type="Gene3D" id="2.60.120.330">
    <property type="entry name" value="B-lactam Antibiotic, Isopenicillin N Synthase, Chain"/>
    <property type="match status" value="1"/>
</dbReference>
<evidence type="ECO:0000256" key="5">
    <source>
        <dbReference type="RuleBase" id="RU003682"/>
    </source>
</evidence>
<keyword evidence="2 5" id="KW-0479">Metal-binding</keyword>
<evidence type="ECO:0000256" key="1">
    <source>
        <dbReference type="ARBA" id="ARBA00008056"/>
    </source>
</evidence>
<evidence type="ECO:0000256" key="6">
    <source>
        <dbReference type="SAM" id="MobiDB-lite"/>
    </source>
</evidence>
<dbReference type="Pfam" id="PF03171">
    <property type="entry name" value="2OG-FeII_Oxy"/>
    <property type="match status" value="1"/>
</dbReference>
<evidence type="ECO:0000313" key="9">
    <source>
        <dbReference type="Proteomes" id="UP000078113"/>
    </source>
</evidence>
<evidence type="ECO:0000313" key="8">
    <source>
        <dbReference type="EMBL" id="KAE8270551.1"/>
    </source>
</evidence>
<reference evidence="8" key="2">
    <citation type="journal article" date="2019" name="IMA Fungus">
        <title>Genome sequencing and comparison of five Tilletia species to identify candidate genes for the detection of regulated species infecting wheat.</title>
        <authorList>
            <person name="Nguyen H.D.T."/>
            <person name="Sultana T."/>
            <person name="Kesanakurti P."/>
            <person name="Hambleton S."/>
        </authorList>
    </citation>
    <scope>NUCLEOTIDE SEQUENCE</scope>
    <source>
        <strain evidence="8">DAOMC 236422</strain>
    </source>
</reference>
<feature type="region of interest" description="Disordered" evidence="6">
    <location>
        <begin position="419"/>
        <end position="450"/>
    </location>
</feature>
<comment type="similarity">
    <text evidence="1 5">Belongs to the iron/ascorbate-dependent oxidoreductase family.</text>
</comment>
<dbReference type="GO" id="GO:0016491">
    <property type="term" value="F:oxidoreductase activity"/>
    <property type="evidence" value="ECO:0007669"/>
    <property type="project" value="UniProtKB-KW"/>
</dbReference>
<feature type="domain" description="Fe2OG dioxygenase" evidence="7">
    <location>
        <begin position="285"/>
        <end position="397"/>
    </location>
</feature>
<comment type="caution">
    <text evidence="8">The sequence shown here is derived from an EMBL/GenBank/DDBJ whole genome shotgun (WGS) entry which is preliminary data.</text>
</comment>
<dbReference type="PANTHER" id="PTHR10209:SF885">
    <property type="entry name" value="2OG-FE(II) OXYGENASE FAMILY, PUTATIVE (AFU_ORTHOLOGUE AFUA_2G00750)-RELATED"/>
    <property type="match status" value="1"/>
</dbReference>